<feature type="binding site" evidence="6">
    <location>
        <position position="244"/>
    </location>
    <ligand>
        <name>Mg(2+)</name>
        <dbReference type="ChEBI" id="CHEBI:18420"/>
    </ligand>
</feature>
<dbReference type="GO" id="GO:0046872">
    <property type="term" value="F:metal ion binding"/>
    <property type="evidence" value="ECO:0007669"/>
    <property type="project" value="UniProtKB-KW"/>
</dbReference>
<dbReference type="SUPFAM" id="SSF116878">
    <property type="entry name" value="TrmE connector domain"/>
    <property type="match status" value="1"/>
</dbReference>
<dbReference type="InterPro" id="IPR018948">
    <property type="entry name" value="GTP-bd_TrmE_N"/>
</dbReference>
<dbReference type="AlphaFoldDB" id="A0A518G024"/>
<evidence type="ECO:0000259" key="10">
    <source>
        <dbReference type="Pfam" id="PF12631"/>
    </source>
</evidence>
<keyword evidence="6" id="KW-0479">Metal-binding</keyword>
<dbReference type="PANTHER" id="PTHR42714">
    <property type="entry name" value="TRNA MODIFICATION GTPASE GTPBP3"/>
    <property type="match status" value="1"/>
</dbReference>
<feature type="binding site" evidence="6">
    <location>
        <begin position="259"/>
        <end position="265"/>
    </location>
    <ligand>
        <name>GTP</name>
        <dbReference type="ChEBI" id="CHEBI:37565"/>
    </ligand>
</feature>
<dbReference type="InterPro" id="IPR027266">
    <property type="entry name" value="TrmE/GcvT-like"/>
</dbReference>
<dbReference type="Pfam" id="PF12631">
    <property type="entry name" value="MnmE_helical"/>
    <property type="match status" value="1"/>
</dbReference>
<dbReference type="InterPro" id="IPR004520">
    <property type="entry name" value="GTPase_MnmE"/>
</dbReference>
<evidence type="ECO:0000256" key="5">
    <source>
        <dbReference type="ARBA" id="ARBA00023134"/>
    </source>
</evidence>
<comment type="caution">
    <text evidence="6">Lacks conserved residue(s) required for the propagation of feature annotation.</text>
</comment>
<dbReference type="SUPFAM" id="SSF103025">
    <property type="entry name" value="Folate-binding domain"/>
    <property type="match status" value="1"/>
</dbReference>
<feature type="binding site" evidence="6">
    <location>
        <position position="265"/>
    </location>
    <ligand>
        <name>Mg(2+)</name>
        <dbReference type="ChEBI" id="CHEBI:18420"/>
    </ligand>
</feature>
<dbReference type="EMBL" id="CP036298">
    <property type="protein sequence ID" value="QDV21955.1"/>
    <property type="molecule type" value="Genomic_DNA"/>
</dbReference>
<dbReference type="CDD" id="cd14858">
    <property type="entry name" value="TrmE_N"/>
    <property type="match status" value="1"/>
</dbReference>
<comment type="function">
    <text evidence="6">Exhibits a very high intrinsic GTPase hydrolysis rate. Involved in the addition of a carboxymethylaminomethyl (cmnm) group at the wobble position (U34) of certain tRNAs, forming tRNA-cmnm(5)s(2)U34.</text>
</comment>
<dbReference type="PANTHER" id="PTHR42714:SF2">
    <property type="entry name" value="TRNA MODIFICATION GTPASE GTPBP3, MITOCHONDRIAL"/>
    <property type="match status" value="1"/>
</dbReference>
<dbReference type="Pfam" id="PF10396">
    <property type="entry name" value="TrmE_N"/>
    <property type="match status" value="1"/>
</dbReference>
<evidence type="ECO:0000256" key="6">
    <source>
        <dbReference type="HAMAP-Rule" id="MF_00379"/>
    </source>
</evidence>
<dbReference type="InterPro" id="IPR027417">
    <property type="entry name" value="P-loop_NTPase"/>
</dbReference>
<dbReference type="InterPro" id="IPR025867">
    <property type="entry name" value="MnmE_helical"/>
</dbReference>
<keyword evidence="2 6" id="KW-0819">tRNA processing</keyword>
<keyword evidence="6" id="KW-0963">Cytoplasm</keyword>
<dbReference type="PRINTS" id="PR00449">
    <property type="entry name" value="RASTRNSFRMNG"/>
</dbReference>
<comment type="subunit">
    <text evidence="6">Homodimer. Heterotetramer of two MnmE and two MnmG subunits.</text>
</comment>
<keyword evidence="6 11" id="KW-0378">Hydrolase</keyword>
<dbReference type="HAMAP" id="MF_00379">
    <property type="entry name" value="GTPase_MnmE"/>
    <property type="match status" value="1"/>
</dbReference>
<dbReference type="RefSeq" id="WP_145072740.1">
    <property type="nucleotide sequence ID" value="NZ_CP036298.1"/>
</dbReference>
<evidence type="ECO:0000259" key="8">
    <source>
        <dbReference type="Pfam" id="PF01926"/>
    </source>
</evidence>
<dbReference type="Gene3D" id="1.20.120.430">
    <property type="entry name" value="tRNA modification GTPase MnmE domain 2"/>
    <property type="match status" value="1"/>
</dbReference>
<feature type="binding site" evidence="6">
    <location>
        <position position="95"/>
    </location>
    <ligand>
        <name>(6S)-5-formyl-5,6,7,8-tetrahydrofolate</name>
        <dbReference type="ChEBI" id="CHEBI:57457"/>
    </ligand>
</feature>
<feature type="binding site" evidence="6">
    <location>
        <position position="25"/>
    </location>
    <ligand>
        <name>(6S)-5-formyl-5,6,7,8-tetrahydrofolate</name>
        <dbReference type="ChEBI" id="CHEBI:57457"/>
    </ligand>
</feature>
<dbReference type="Gene3D" id="3.30.1360.120">
    <property type="entry name" value="Probable tRNA modification gtpase trme, domain 1"/>
    <property type="match status" value="1"/>
</dbReference>
<keyword evidence="5 6" id="KW-0342">GTP-binding</keyword>
<dbReference type="Gene3D" id="3.40.50.300">
    <property type="entry name" value="P-loop containing nucleotide triphosphate hydrolases"/>
    <property type="match status" value="1"/>
</dbReference>
<accession>A0A518G024</accession>
<feature type="domain" description="MnmE helical" evidence="10">
    <location>
        <begin position="137"/>
        <end position="507"/>
    </location>
</feature>
<dbReference type="EC" id="3.6.-.-" evidence="6"/>
<proteinExistence type="inferred from homology"/>
<name>A0A518G024_9BACT</name>
<feature type="binding site" evidence="6">
    <location>
        <begin position="240"/>
        <end position="245"/>
    </location>
    <ligand>
        <name>GTP</name>
        <dbReference type="ChEBI" id="CHEBI:37565"/>
    </ligand>
</feature>
<dbReference type="GO" id="GO:0005829">
    <property type="term" value="C:cytosol"/>
    <property type="evidence" value="ECO:0007669"/>
    <property type="project" value="TreeGrafter"/>
</dbReference>
<sequence>MKLDLQRTIVAVSSAIAPARRAIVRLSGQETGAILARLLIPACSQQAAVKQTLLASNRALSGVVDCDLGLAGRTIESRVYYWPNARSFTGEPCAELHLLGSLPLVELLTEQIASLGALPASRGEFTLRSFLAGKIDLTQAEAVLGVIEAESDDQLSVALGQLGGNLSTPIRQLRNQLLEVIAHLEAGLDFVEEDIEFISVDELQNQLREINTQLHRIAQQLQSRGSRSRTPQLLLVGLPNAGKSSLFNALVGSDRAIVSAQAGTTRDAISQRIEFEELTVELIDTAGMEELQEATPRALAQRVLQDRLSTADLILFCIDLSENFSESWLVGEWSKLRALGTPMVVVGTKLDAAENRNCEARLRTILGATHRPNGELEAPPATTASAISGSSSESQSPPSNLDATPIYQAISVHDAATIADLVRSIRQTLASKPSNLQSDAMHRAMLRCRSGIEQAIAAIAAAMQLNASQEGEELVASELRVALEDLSSVIGEVHNEDILGEIFGRFCIGK</sequence>
<evidence type="ECO:0000256" key="2">
    <source>
        <dbReference type="ARBA" id="ARBA00022694"/>
    </source>
</evidence>
<evidence type="ECO:0000256" key="1">
    <source>
        <dbReference type="ARBA" id="ARBA00011043"/>
    </source>
</evidence>
<feature type="binding site" evidence="6">
    <location>
        <position position="134"/>
    </location>
    <ligand>
        <name>(6S)-5-formyl-5,6,7,8-tetrahydrofolate</name>
        <dbReference type="ChEBI" id="CHEBI:57457"/>
    </ligand>
</feature>
<keyword evidence="4 6" id="KW-0630">Potassium</keyword>
<feature type="compositionally biased region" description="Low complexity" evidence="7">
    <location>
        <begin position="378"/>
        <end position="399"/>
    </location>
</feature>
<keyword evidence="12" id="KW-1185">Reference proteome</keyword>
<evidence type="ECO:0000313" key="12">
    <source>
        <dbReference type="Proteomes" id="UP000318017"/>
    </source>
</evidence>
<dbReference type="KEGG" id="ahel:Q31a_02340"/>
<reference evidence="11 12" key="1">
    <citation type="submission" date="2019-02" db="EMBL/GenBank/DDBJ databases">
        <title>Deep-cultivation of Planctomycetes and their phenomic and genomic characterization uncovers novel biology.</title>
        <authorList>
            <person name="Wiegand S."/>
            <person name="Jogler M."/>
            <person name="Boedeker C."/>
            <person name="Pinto D."/>
            <person name="Vollmers J."/>
            <person name="Rivas-Marin E."/>
            <person name="Kohn T."/>
            <person name="Peeters S.H."/>
            <person name="Heuer A."/>
            <person name="Rast P."/>
            <person name="Oberbeckmann S."/>
            <person name="Bunk B."/>
            <person name="Jeske O."/>
            <person name="Meyerdierks A."/>
            <person name="Storesund J.E."/>
            <person name="Kallscheuer N."/>
            <person name="Luecker S."/>
            <person name="Lage O.M."/>
            <person name="Pohl T."/>
            <person name="Merkel B.J."/>
            <person name="Hornburger P."/>
            <person name="Mueller R.-W."/>
            <person name="Bruemmer F."/>
            <person name="Labrenz M."/>
            <person name="Spormann A.M."/>
            <person name="Op den Camp H."/>
            <person name="Overmann J."/>
            <person name="Amann R."/>
            <person name="Jetten M.S.M."/>
            <person name="Mascher T."/>
            <person name="Medema M.H."/>
            <person name="Devos D.P."/>
            <person name="Kaster A.-K."/>
            <person name="Ovreas L."/>
            <person name="Rohde M."/>
            <person name="Galperin M.Y."/>
            <person name="Jogler C."/>
        </authorList>
    </citation>
    <scope>NUCLEOTIDE SEQUENCE [LARGE SCALE GENOMIC DNA]</scope>
    <source>
        <strain evidence="11 12">Q31a</strain>
    </source>
</reference>
<feature type="region of interest" description="Disordered" evidence="7">
    <location>
        <begin position="369"/>
        <end position="402"/>
    </location>
</feature>
<dbReference type="InterPro" id="IPR027368">
    <property type="entry name" value="MnmE_dom2"/>
</dbReference>
<dbReference type="Pfam" id="PF01926">
    <property type="entry name" value="MMR_HSR1"/>
    <property type="match status" value="1"/>
</dbReference>
<evidence type="ECO:0000313" key="11">
    <source>
        <dbReference type="EMBL" id="QDV21955.1"/>
    </source>
</evidence>
<evidence type="ECO:0000256" key="7">
    <source>
        <dbReference type="SAM" id="MobiDB-lite"/>
    </source>
</evidence>
<feature type="domain" description="G" evidence="8">
    <location>
        <begin position="234"/>
        <end position="327"/>
    </location>
</feature>
<evidence type="ECO:0000256" key="4">
    <source>
        <dbReference type="ARBA" id="ARBA00022958"/>
    </source>
</evidence>
<dbReference type="SUPFAM" id="SSF52540">
    <property type="entry name" value="P-loop containing nucleoside triphosphate hydrolases"/>
    <property type="match status" value="1"/>
</dbReference>
<dbReference type="InterPro" id="IPR005225">
    <property type="entry name" value="Small_GTP-bd"/>
</dbReference>
<dbReference type="OrthoDB" id="9805918at2"/>
<comment type="cofactor">
    <cofactor evidence="6">
        <name>K(+)</name>
        <dbReference type="ChEBI" id="CHEBI:29103"/>
    </cofactor>
    <text evidence="6">Binds 1 potassium ion per subunit.</text>
</comment>
<dbReference type="Proteomes" id="UP000318017">
    <property type="component" value="Chromosome"/>
</dbReference>
<evidence type="ECO:0000259" key="9">
    <source>
        <dbReference type="Pfam" id="PF10396"/>
    </source>
</evidence>
<evidence type="ECO:0000256" key="3">
    <source>
        <dbReference type="ARBA" id="ARBA00022741"/>
    </source>
</evidence>
<protein>
    <recommendedName>
        <fullName evidence="6">tRNA modification GTPase MnmE</fullName>
        <ecNumber evidence="6">3.6.-.-</ecNumber>
    </recommendedName>
</protein>
<comment type="subcellular location">
    <subcellularLocation>
        <location evidence="6">Cytoplasm</location>
    </subcellularLocation>
</comment>
<keyword evidence="6" id="KW-0460">Magnesium</keyword>
<keyword evidence="3 6" id="KW-0547">Nucleotide-binding</keyword>
<dbReference type="GO" id="GO:0002098">
    <property type="term" value="P:tRNA wobble uridine modification"/>
    <property type="evidence" value="ECO:0007669"/>
    <property type="project" value="TreeGrafter"/>
</dbReference>
<dbReference type="InterPro" id="IPR006073">
    <property type="entry name" value="GTP-bd"/>
</dbReference>
<feature type="domain" description="GTP-binding protein TrmE N-terminal" evidence="9">
    <location>
        <begin position="8"/>
        <end position="134"/>
    </location>
</feature>
<dbReference type="GO" id="GO:0003924">
    <property type="term" value="F:GTPase activity"/>
    <property type="evidence" value="ECO:0007669"/>
    <property type="project" value="UniProtKB-UniRule"/>
</dbReference>
<comment type="similarity">
    <text evidence="1 6">Belongs to the TRAFAC class TrmE-Era-EngA-EngB-Septin-like GTPase superfamily. TrmE GTPase family.</text>
</comment>
<organism evidence="11 12">
    <name type="scientific">Aureliella helgolandensis</name>
    <dbReference type="NCBI Taxonomy" id="2527968"/>
    <lineage>
        <taxon>Bacteria</taxon>
        <taxon>Pseudomonadati</taxon>
        <taxon>Planctomycetota</taxon>
        <taxon>Planctomycetia</taxon>
        <taxon>Pirellulales</taxon>
        <taxon>Pirellulaceae</taxon>
        <taxon>Aureliella</taxon>
    </lineage>
</organism>
<dbReference type="GO" id="GO:0005525">
    <property type="term" value="F:GTP binding"/>
    <property type="evidence" value="ECO:0007669"/>
    <property type="project" value="UniProtKB-UniRule"/>
</dbReference>
<dbReference type="GO" id="GO:0030488">
    <property type="term" value="P:tRNA methylation"/>
    <property type="evidence" value="ECO:0007669"/>
    <property type="project" value="TreeGrafter"/>
</dbReference>
<dbReference type="NCBIfam" id="TIGR00231">
    <property type="entry name" value="small_GTP"/>
    <property type="match status" value="1"/>
</dbReference>
<feature type="binding site" evidence="6">
    <location>
        <begin position="284"/>
        <end position="287"/>
    </location>
    <ligand>
        <name>GTP</name>
        <dbReference type="ChEBI" id="CHEBI:37565"/>
    </ligand>
</feature>
<feature type="binding site" evidence="6">
    <location>
        <position position="510"/>
    </location>
    <ligand>
        <name>(6S)-5-formyl-5,6,7,8-tetrahydrofolate</name>
        <dbReference type="ChEBI" id="CHEBI:57457"/>
    </ligand>
</feature>
<gene>
    <name evidence="11" type="primary">mnmE_1</name>
    <name evidence="6" type="synonym">mnmE</name>
    <name evidence="6" type="synonym">trmE</name>
    <name evidence="11" type="ORF">Q31a_02340</name>
</gene>